<accession>A0A7D6VU16</accession>
<dbReference type="PIRSF" id="PIRSF033722">
    <property type="entry name" value="DnaD_CA_C3587_prd"/>
    <property type="match status" value="1"/>
</dbReference>
<dbReference type="Gene3D" id="1.10.10.630">
    <property type="entry name" value="DnaD domain-like"/>
    <property type="match status" value="2"/>
</dbReference>
<dbReference type="InterPro" id="IPR053162">
    <property type="entry name" value="DnaD"/>
</dbReference>
<comment type="similarity">
    <text evidence="1">Belongs to the DnaB/DnaD family.</text>
</comment>
<dbReference type="SUPFAM" id="SSF158499">
    <property type="entry name" value="DnaD domain-like"/>
    <property type="match status" value="2"/>
</dbReference>
<dbReference type="InterPro" id="IPR006343">
    <property type="entry name" value="DnaB/C_C"/>
</dbReference>
<evidence type="ECO:0000259" key="2">
    <source>
        <dbReference type="Pfam" id="PF07261"/>
    </source>
</evidence>
<dbReference type="PANTHER" id="PTHR37293">
    <property type="entry name" value="PHAGE REPLICATION PROTEIN-RELATED"/>
    <property type="match status" value="1"/>
</dbReference>
<dbReference type="RefSeq" id="WP_181601951.1">
    <property type="nucleotide sequence ID" value="NZ_CP059378.1"/>
</dbReference>
<dbReference type="AlphaFoldDB" id="A0A7D6VU16"/>
<dbReference type="NCBIfam" id="TIGR01446">
    <property type="entry name" value="DnaD_dom"/>
    <property type="match status" value="2"/>
</dbReference>
<dbReference type="InterPro" id="IPR034829">
    <property type="entry name" value="DnaD-like_sf"/>
</dbReference>
<gene>
    <name evidence="3" type="ORF">HZF06_23745</name>
</gene>
<evidence type="ECO:0000256" key="1">
    <source>
        <dbReference type="ARBA" id="ARBA00093462"/>
    </source>
</evidence>
<dbReference type="EMBL" id="CP059378">
    <property type="protein sequence ID" value="QLY79990.1"/>
    <property type="molecule type" value="Genomic_DNA"/>
</dbReference>
<dbReference type="PANTHER" id="PTHR37293:SF5">
    <property type="entry name" value="DNA REPLICATION PROTEIN"/>
    <property type="match status" value="1"/>
</dbReference>
<evidence type="ECO:0000313" key="4">
    <source>
        <dbReference type="Proteomes" id="UP000512286"/>
    </source>
</evidence>
<protein>
    <submittedName>
        <fullName evidence="3">DnaD domain protein</fullName>
    </submittedName>
</protein>
<dbReference type="InterPro" id="IPR017019">
    <property type="entry name" value="DNA_replication_prd_bac"/>
</dbReference>
<feature type="domain" description="DnaB/C C-terminal" evidence="2">
    <location>
        <begin position="226"/>
        <end position="282"/>
    </location>
</feature>
<organism evidence="3 4">
    <name type="scientific">Clostridium intestinale</name>
    <dbReference type="NCBI Taxonomy" id="36845"/>
    <lineage>
        <taxon>Bacteria</taxon>
        <taxon>Bacillati</taxon>
        <taxon>Bacillota</taxon>
        <taxon>Clostridia</taxon>
        <taxon>Eubacteriales</taxon>
        <taxon>Clostridiaceae</taxon>
        <taxon>Clostridium</taxon>
    </lineage>
</organism>
<evidence type="ECO:0000313" key="3">
    <source>
        <dbReference type="EMBL" id="QLY79990.1"/>
    </source>
</evidence>
<name>A0A7D6VU16_9CLOT</name>
<proteinExistence type="inferred from homology"/>
<dbReference type="KEGG" id="cint:HZF06_23745"/>
<reference evidence="3 4" key="1">
    <citation type="submission" date="2020-07" db="EMBL/GenBank/DDBJ databases">
        <title>Electron transfer.</title>
        <authorList>
            <person name="Huang L."/>
            <person name="Liu X."/>
            <person name="Zhou S."/>
        </authorList>
    </citation>
    <scope>NUCLEOTIDE SEQUENCE [LARGE SCALE GENOMIC DNA]</scope>
    <source>
        <strain evidence="3 4">Lx1</strain>
    </source>
</reference>
<feature type="domain" description="DnaB/C C-terminal" evidence="2">
    <location>
        <begin position="124"/>
        <end position="196"/>
    </location>
</feature>
<dbReference type="Pfam" id="PF07261">
    <property type="entry name" value="DnaB_2"/>
    <property type="match status" value="2"/>
</dbReference>
<sequence length="331" mass="38345">MSTFMLKNSPVTFTPISNIFIEKHMPKARGEFVKVYILMLKYILSGELGVSSSIIASKLNLLESDIMNAFYYWQDEGLLKIVPIDKMGNYSIEFSTLSEEIEETNPQLSLLEALNSSGTKDMLKDIEKLIGRPLSPKEMSSYLGWQKDFGFSSELILLLIEYCVSKGKKDSRYIEKVALAWNDNNIKTIEAAQSYITKSEDKWTKIRSILSYLGIKNTDIMKPQEELLDKWITKYNYSLEVIYKAVQICFDRLGRSDFKYIDGILSKWYGSNLKTLKDIEQSEANYKATNSNKTKYTQKNEKPKLRFDNFQGRNYDYDSLEKKLLGWDNDD</sequence>
<dbReference type="Proteomes" id="UP000512286">
    <property type="component" value="Chromosome"/>
</dbReference>